<dbReference type="Gene3D" id="3.40.50.720">
    <property type="entry name" value="NAD(P)-binding Rossmann-like Domain"/>
    <property type="match status" value="1"/>
</dbReference>
<gene>
    <name evidence="9 18" type="primary">hemA</name>
    <name evidence="18" type="ORF">SAMEA44547418_01503</name>
</gene>
<keyword evidence="19" id="KW-1185">Reference proteome</keyword>
<dbReference type="InterPro" id="IPR000343">
    <property type="entry name" value="4pyrrol_synth_GluRdtase"/>
</dbReference>
<feature type="active site" description="Nucleophile" evidence="9 10">
    <location>
        <position position="50"/>
    </location>
</feature>
<feature type="domain" description="Tetrapyrrole biosynthesis glutamyl-tRNA reductase dimerisation" evidence="15">
    <location>
        <begin position="320"/>
        <end position="419"/>
    </location>
</feature>
<feature type="site" description="Important for activity" evidence="9 13">
    <location>
        <position position="98"/>
    </location>
</feature>
<accession>A0A239ZNP1</accession>
<evidence type="ECO:0000313" key="19">
    <source>
        <dbReference type="Proteomes" id="UP000214973"/>
    </source>
</evidence>
<comment type="domain">
    <text evidence="9">Possesses an unusual extended V-shaped dimeric structure with each monomer consisting of three distinct domains arranged along a curved 'spinal' alpha-helix. The N-terminal catalytic domain specifically recognizes the glutamate moiety of the substrate. The second domain is the NADPH-binding domain, and the third C-terminal domain is responsible for dimerization.</text>
</comment>
<evidence type="ECO:0000256" key="9">
    <source>
        <dbReference type="HAMAP-Rule" id="MF_00087"/>
    </source>
</evidence>
<evidence type="ECO:0000256" key="4">
    <source>
        <dbReference type="ARBA" id="ARBA00022857"/>
    </source>
</evidence>
<evidence type="ECO:0000256" key="2">
    <source>
        <dbReference type="ARBA" id="ARBA00005916"/>
    </source>
</evidence>
<dbReference type="PIRSF" id="PIRSF000445">
    <property type="entry name" value="4pyrrol_synth_GluRdtase"/>
    <property type="match status" value="1"/>
</dbReference>
<dbReference type="InterPro" id="IPR015895">
    <property type="entry name" value="4pyrrol_synth_GluRdtase_N"/>
</dbReference>
<feature type="binding site" evidence="9 11">
    <location>
        <begin position="113"/>
        <end position="115"/>
    </location>
    <ligand>
        <name>substrate</name>
    </ligand>
</feature>
<dbReference type="InterPro" id="IPR036291">
    <property type="entry name" value="NAD(P)-bd_dom_sf"/>
</dbReference>
<evidence type="ECO:0000256" key="7">
    <source>
        <dbReference type="ARBA" id="ARBA00047464"/>
    </source>
</evidence>
<dbReference type="Pfam" id="PF05201">
    <property type="entry name" value="GlutR_N"/>
    <property type="match status" value="1"/>
</dbReference>
<feature type="binding site" evidence="9 11">
    <location>
        <position position="108"/>
    </location>
    <ligand>
        <name>substrate</name>
    </ligand>
</feature>
<evidence type="ECO:0000256" key="1">
    <source>
        <dbReference type="ARBA" id="ARBA00005059"/>
    </source>
</evidence>
<dbReference type="NCBIfam" id="TIGR01035">
    <property type="entry name" value="hemA"/>
    <property type="match status" value="1"/>
</dbReference>
<comment type="miscellaneous">
    <text evidence="9">During catalysis, the active site Cys acts as a nucleophile attacking the alpha-carbonyl group of tRNA-bound glutamate with the formation of a thioester intermediate between enzyme and glutamate, and the concomitant release of tRNA(Glu). The thioester intermediate is finally reduced by direct hydride transfer from NADPH, to form the product GSA.</text>
</comment>
<evidence type="ECO:0000256" key="5">
    <source>
        <dbReference type="ARBA" id="ARBA00023002"/>
    </source>
</evidence>
<feature type="domain" description="Quinate/shikimate 5-dehydrogenase/glutamyl-tRNA reductase" evidence="16">
    <location>
        <begin position="171"/>
        <end position="306"/>
    </location>
</feature>
<keyword evidence="4 9" id="KW-0521">NADP</keyword>
<evidence type="ECO:0000256" key="12">
    <source>
        <dbReference type="PIRSR" id="PIRSR000445-3"/>
    </source>
</evidence>
<dbReference type="FunFam" id="3.30.460.30:FF:000001">
    <property type="entry name" value="Glutamyl-tRNA reductase"/>
    <property type="match status" value="1"/>
</dbReference>
<reference evidence="18 19" key="1">
    <citation type="submission" date="2017-06" db="EMBL/GenBank/DDBJ databases">
        <authorList>
            <consortium name="Pathogen Informatics"/>
        </authorList>
    </citation>
    <scope>NUCLEOTIDE SEQUENCE [LARGE SCALE GENOMIC DNA]</scope>
    <source>
        <strain evidence="18 19">NCTC12018</strain>
    </source>
</reference>
<dbReference type="InterPro" id="IPR015896">
    <property type="entry name" value="4pyrrol_synth_GluRdtase_dimer"/>
</dbReference>
<comment type="subunit">
    <text evidence="9">Homodimer.</text>
</comment>
<dbReference type="EC" id="1.2.1.70" evidence="3 9"/>
<evidence type="ECO:0000259" key="17">
    <source>
        <dbReference type="Pfam" id="PF05201"/>
    </source>
</evidence>
<dbReference type="Proteomes" id="UP000214973">
    <property type="component" value="Chromosome 1"/>
</dbReference>
<name>A0A239ZNP1_9FIRM</name>
<comment type="function">
    <text evidence="9">Catalyzes the NADPH-dependent reduction of glutamyl-tRNA(Glu) to glutamate 1-semialdehyde (GSA).</text>
</comment>
<evidence type="ECO:0000256" key="3">
    <source>
        <dbReference type="ARBA" id="ARBA00012970"/>
    </source>
</evidence>
<evidence type="ECO:0000256" key="8">
    <source>
        <dbReference type="ARBA" id="ARBA00068659"/>
    </source>
</evidence>
<dbReference type="HAMAP" id="MF_00087">
    <property type="entry name" value="Glu_tRNA_reductase"/>
    <property type="match status" value="1"/>
</dbReference>
<keyword evidence="5 9" id="KW-0560">Oxidoreductase</keyword>
<dbReference type="Pfam" id="PF01488">
    <property type="entry name" value="Shikimate_DH"/>
    <property type="match status" value="1"/>
</dbReference>
<dbReference type="InterPro" id="IPR006151">
    <property type="entry name" value="Shikm_DH/Glu-tRNA_Rdtase"/>
</dbReference>
<dbReference type="FunFam" id="3.40.50.720:FF:000031">
    <property type="entry name" value="Glutamyl-tRNA reductase"/>
    <property type="match status" value="1"/>
</dbReference>
<dbReference type="GO" id="GO:0008883">
    <property type="term" value="F:glutamyl-tRNA reductase activity"/>
    <property type="evidence" value="ECO:0007669"/>
    <property type="project" value="UniProtKB-UniRule"/>
</dbReference>
<proteinExistence type="inferred from homology"/>
<dbReference type="PANTHER" id="PTHR43013:SF1">
    <property type="entry name" value="GLUTAMYL-TRNA REDUCTASE"/>
    <property type="match status" value="1"/>
</dbReference>
<dbReference type="Gene3D" id="3.30.460.30">
    <property type="entry name" value="Glutamyl-tRNA reductase, N-terminal domain"/>
    <property type="match status" value="1"/>
</dbReference>
<evidence type="ECO:0000256" key="13">
    <source>
        <dbReference type="PIRSR" id="PIRSR000445-4"/>
    </source>
</evidence>
<dbReference type="GO" id="GO:0050661">
    <property type="term" value="F:NADP binding"/>
    <property type="evidence" value="ECO:0007669"/>
    <property type="project" value="InterPro"/>
</dbReference>
<dbReference type="PANTHER" id="PTHR43013">
    <property type="entry name" value="GLUTAMYL-TRNA REDUCTASE"/>
    <property type="match status" value="1"/>
</dbReference>
<dbReference type="RefSeq" id="WP_095066373.1">
    <property type="nucleotide sequence ID" value="NZ_LT906470.1"/>
</dbReference>
<keyword evidence="6 9" id="KW-0627">Porphyrin biosynthesis</keyword>
<dbReference type="PROSITE" id="PS00747">
    <property type="entry name" value="GLUTR"/>
    <property type="match status" value="1"/>
</dbReference>
<evidence type="ECO:0000256" key="10">
    <source>
        <dbReference type="PIRSR" id="PIRSR000445-1"/>
    </source>
</evidence>
<sequence>MQLVVLGLNHRSAAVEVRERFSFEKDEVVAALNRLYEYDFISECVILSTCNRTEIYAVLEDVDCPKTYMLRLLQDLKGAEKIDEKAFFFYEERDCIEHLFRVSASLDSLVLGEGQILSQLKGAYIQAYSAGCTGTIFNILFQRAIGVGKKVRTNTGIANTPVSVSYTAVNLAEDSLDKPLSDATVLILGAGTMSELTATHLQAKGVKTIFVSNRTFAKAEALAKRFNGKAVKLDHFVEQAKNADILITSTGAPHYIITPKEAKKIVQLREGEPIVMIDIAVPRDIDPAVADIDGIYLFNIDSLESVVEENKAQREEEARRAEPIIHEAIEDLLDKLSYLSVRPMMALLTEKAERIRSRELHRALAKLPDISDKERRIMDSMSRMITRKILREPMIHFNEIAGTEEEGLYWELFKDMFNLEKEG</sequence>
<evidence type="ECO:0000256" key="11">
    <source>
        <dbReference type="PIRSR" id="PIRSR000445-2"/>
    </source>
</evidence>
<evidence type="ECO:0000313" key="18">
    <source>
        <dbReference type="EMBL" id="SNV72176.1"/>
    </source>
</evidence>
<feature type="binding site" evidence="9 11">
    <location>
        <position position="119"/>
    </location>
    <ligand>
        <name>substrate</name>
    </ligand>
</feature>
<comment type="catalytic activity">
    <reaction evidence="7 9 14">
        <text>(S)-4-amino-5-oxopentanoate + tRNA(Glu) + NADP(+) = L-glutamyl-tRNA(Glu) + NADPH + H(+)</text>
        <dbReference type="Rhea" id="RHEA:12344"/>
        <dbReference type="Rhea" id="RHEA-COMP:9663"/>
        <dbReference type="Rhea" id="RHEA-COMP:9680"/>
        <dbReference type="ChEBI" id="CHEBI:15378"/>
        <dbReference type="ChEBI" id="CHEBI:57501"/>
        <dbReference type="ChEBI" id="CHEBI:57783"/>
        <dbReference type="ChEBI" id="CHEBI:58349"/>
        <dbReference type="ChEBI" id="CHEBI:78442"/>
        <dbReference type="ChEBI" id="CHEBI:78520"/>
        <dbReference type="EC" id="1.2.1.70"/>
    </reaction>
</comment>
<evidence type="ECO:0000259" key="16">
    <source>
        <dbReference type="Pfam" id="PF01488"/>
    </source>
</evidence>
<comment type="similarity">
    <text evidence="2 9 14">Belongs to the glutamyl-tRNA reductase family.</text>
</comment>
<dbReference type="KEGG" id="vrm:44547418_01503"/>
<feature type="domain" description="Glutamyl-tRNA reductase N-terminal" evidence="17">
    <location>
        <begin position="6"/>
        <end position="155"/>
    </location>
</feature>
<evidence type="ECO:0000256" key="14">
    <source>
        <dbReference type="RuleBase" id="RU000584"/>
    </source>
</evidence>
<dbReference type="SUPFAM" id="SSF69742">
    <property type="entry name" value="Glutamyl tRNA-reductase catalytic, N-terminal domain"/>
    <property type="match status" value="1"/>
</dbReference>
<dbReference type="CDD" id="cd05213">
    <property type="entry name" value="NAD_bind_Glutamyl_tRNA_reduct"/>
    <property type="match status" value="1"/>
</dbReference>
<feature type="binding site" evidence="9 12">
    <location>
        <begin position="189"/>
        <end position="194"/>
    </location>
    <ligand>
        <name>NADP(+)</name>
        <dbReference type="ChEBI" id="CHEBI:58349"/>
    </ligand>
</feature>
<dbReference type="SUPFAM" id="SSF69075">
    <property type="entry name" value="Glutamyl tRNA-reductase dimerization domain"/>
    <property type="match status" value="1"/>
</dbReference>
<dbReference type="InterPro" id="IPR018214">
    <property type="entry name" value="GluRdtase_CS"/>
</dbReference>
<protein>
    <recommendedName>
        <fullName evidence="8 9">Glutamyl-tRNA reductase</fullName>
        <shortName evidence="9">GluTR</shortName>
        <ecNumber evidence="3 9">1.2.1.70</ecNumber>
    </recommendedName>
</protein>
<dbReference type="EMBL" id="LT906470">
    <property type="protein sequence ID" value="SNV72176.1"/>
    <property type="molecule type" value="Genomic_DNA"/>
</dbReference>
<dbReference type="Pfam" id="PF00745">
    <property type="entry name" value="GlutR_dimer"/>
    <property type="match status" value="1"/>
</dbReference>
<dbReference type="InterPro" id="IPR036453">
    <property type="entry name" value="GluRdtase_dimer_dom_sf"/>
</dbReference>
<feature type="binding site" evidence="9 11">
    <location>
        <begin position="49"/>
        <end position="52"/>
    </location>
    <ligand>
        <name>substrate</name>
    </ligand>
</feature>
<dbReference type="GO" id="GO:0019353">
    <property type="term" value="P:protoporphyrinogen IX biosynthetic process from glutamate"/>
    <property type="evidence" value="ECO:0007669"/>
    <property type="project" value="TreeGrafter"/>
</dbReference>
<organism evidence="18 19">
    <name type="scientific">Veillonella rodentium</name>
    <dbReference type="NCBI Taxonomy" id="248315"/>
    <lineage>
        <taxon>Bacteria</taxon>
        <taxon>Bacillati</taxon>
        <taxon>Bacillota</taxon>
        <taxon>Negativicutes</taxon>
        <taxon>Veillonellales</taxon>
        <taxon>Veillonellaceae</taxon>
        <taxon>Veillonella</taxon>
    </lineage>
</organism>
<comment type="pathway">
    <text evidence="1 9 14">Porphyrin-containing compound metabolism; protoporphyrin-IX biosynthesis; 5-aminolevulinate from L-glutamyl-tRNA(Glu): step 1/2.</text>
</comment>
<dbReference type="AlphaFoldDB" id="A0A239ZNP1"/>
<evidence type="ECO:0000259" key="15">
    <source>
        <dbReference type="Pfam" id="PF00745"/>
    </source>
</evidence>
<dbReference type="InterPro" id="IPR036343">
    <property type="entry name" value="GluRdtase_N_sf"/>
</dbReference>
<dbReference type="SUPFAM" id="SSF51735">
    <property type="entry name" value="NAD(P)-binding Rossmann-fold domains"/>
    <property type="match status" value="1"/>
</dbReference>
<evidence type="ECO:0000256" key="6">
    <source>
        <dbReference type="ARBA" id="ARBA00023244"/>
    </source>
</evidence>
<dbReference type="UniPathway" id="UPA00251">
    <property type="reaction ID" value="UER00316"/>
</dbReference>